<organism evidence="2 3">
    <name type="scientific">Phodopus roborovskii</name>
    <name type="common">Roborovski's desert hamster</name>
    <name type="synonym">Cricetulus roborovskii</name>
    <dbReference type="NCBI Taxonomy" id="109678"/>
    <lineage>
        <taxon>Eukaryota</taxon>
        <taxon>Metazoa</taxon>
        <taxon>Chordata</taxon>
        <taxon>Craniata</taxon>
        <taxon>Vertebrata</taxon>
        <taxon>Euteleostomi</taxon>
        <taxon>Mammalia</taxon>
        <taxon>Eutheria</taxon>
        <taxon>Euarchontoglires</taxon>
        <taxon>Glires</taxon>
        <taxon>Rodentia</taxon>
        <taxon>Myomorpha</taxon>
        <taxon>Muroidea</taxon>
        <taxon>Cricetidae</taxon>
        <taxon>Cricetinae</taxon>
        <taxon>Phodopus</taxon>
    </lineage>
</organism>
<feature type="compositionally biased region" description="Basic and acidic residues" evidence="1">
    <location>
        <begin position="168"/>
        <end position="186"/>
    </location>
</feature>
<feature type="compositionally biased region" description="Basic and acidic residues" evidence="1">
    <location>
        <begin position="661"/>
        <end position="677"/>
    </location>
</feature>
<dbReference type="PANTHER" id="PTHR15964:SF0">
    <property type="entry name" value="APOLIPOPROTEIN B RECEPTOR"/>
    <property type="match status" value="1"/>
</dbReference>
<dbReference type="GO" id="GO:0016020">
    <property type="term" value="C:membrane"/>
    <property type="evidence" value="ECO:0007669"/>
    <property type="project" value="TreeGrafter"/>
</dbReference>
<dbReference type="GO" id="GO:0006641">
    <property type="term" value="P:triglyceride metabolic process"/>
    <property type="evidence" value="ECO:0007669"/>
    <property type="project" value="TreeGrafter"/>
</dbReference>
<dbReference type="KEGG" id="prob:127228332"/>
<dbReference type="GO" id="GO:0006869">
    <property type="term" value="P:lipid transport"/>
    <property type="evidence" value="ECO:0007669"/>
    <property type="project" value="InterPro"/>
</dbReference>
<comment type="caution">
    <text evidence="2">The sequence shown here is derived from an EMBL/GenBank/DDBJ whole genome shotgun (WGS) entry which is preliminary data.</text>
</comment>
<protein>
    <submittedName>
        <fullName evidence="2">Apobr protein</fullName>
    </submittedName>
</protein>
<feature type="compositionally biased region" description="Basic and acidic residues" evidence="1">
    <location>
        <begin position="722"/>
        <end position="734"/>
    </location>
</feature>
<feature type="region of interest" description="Disordered" evidence="1">
    <location>
        <begin position="94"/>
        <end position="258"/>
    </location>
</feature>
<evidence type="ECO:0000313" key="2">
    <source>
        <dbReference type="EMBL" id="CAH6793097.1"/>
    </source>
</evidence>
<feature type="compositionally biased region" description="Basic and acidic residues" evidence="1">
    <location>
        <begin position="138"/>
        <end position="156"/>
    </location>
</feature>
<proteinExistence type="predicted"/>
<accession>A0AAU9ZKG3</accession>
<feature type="region of interest" description="Disordered" evidence="1">
    <location>
        <begin position="318"/>
        <end position="438"/>
    </location>
</feature>
<reference evidence="2" key="1">
    <citation type="submission" date="2022-06" db="EMBL/GenBank/DDBJ databases">
        <authorList>
            <person name="Andreotti S."/>
            <person name="Wyler E."/>
        </authorList>
    </citation>
    <scope>NUCLEOTIDE SEQUENCE</scope>
</reference>
<feature type="compositionally biased region" description="Basic and acidic residues" evidence="1">
    <location>
        <begin position="589"/>
        <end position="600"/>
    </location>
</feature>
<feature type="compositionally biased region" description="Basic and acidic residues" evidence="1">
    <location>
        <begin position="359"/>
        <end position="382"/>
    </location>
</feature>
<evidence type="ECO:0000256" key="1">
    <source>
        <dbReference type="SAM" id="MobiDB-lite"/>
    </source>
</evidence>
<feature type="compositionally biased region" description="Basic and acidic residues" evidence="1">
    <location>
        <begin position="106"/>
        <end position="119"/>
    </location>
</feature>
<keyword evidence="3" id="KW-1185">Reference proteome</keyword>
<sequence length="965" mass="104720">MDFLRLRLPGLHQALRGALDSFSAFVSYLIGDTVPTVERETPAAEELGEVAAGKVIEEEVQEALQGFRSDQSKGVGAPREIIRCQEGSLAGEQVWGWRADSSPRPQAERQDTGFRKAAEGAKGQEPSAPLKPEAGPGTHRDRSSNKAQETWEHGEQEVSSGEPLGTCEQKEGKEEVVRAAKPEMARGVESQSAWHREPEGSDADTDRQNVTDSQETDWVASEVVIETEGFGAKGAEKEEERTVLARGGQSAWAQGTQNPGAEFEDWAMLGREAWTASGAEEADSLGIQDTEYGPDPEESIPEATGRVWVLGEACKGDQQDEINEKKEADVRLQTQILETERTKEMTEGQIAGEEAVGDQETRGSFEDEERQDLATGDKRVSLEEEGQAEESPREKRSCGATEAVLVLDNEAKGEPDLEGSAEARPEELFMGEKSETAQMRQEVLRLKVTEGQDPELMRGSQILTKQLEEGQKDQKETSSALDLSPEGTLSLKDCPKIVGFAGPELEARGNRRIDVDSTNIQEIKADAEEAAEEEIATGQAMEVPAEGGQESQQPEVPGWRAEVGLVSTALNQQLEGSQGAETGTGPSRGDSEPTENKADEGEAAVPWEANRMCRKRRLEEVALSRQDNEDTQTSPSAAEIIMSIRTVRAEEGPEWETGMAPEREFGRALHSKGREETEGGTELEEATEKQSGQEIGSEGSAEEKMTGYDVQEIGGTGEGDQEEMKTSVKAEGMRGMDGVTLGSQAERVEGSITITETKGTLGDQMLLEEEAGREPSRGRKARNSEGETQKLYGVEAAVGEAQRTEVQSDPEGLGDTSGQEKQQIQQIPTLAVPGFSESSEATASAPGEVHSSWNEAPLPGSLLDVSVPRSRVLLSRNSSQRRSRPSLRRISAPEPQYDPPSPQPQEALFPEQSPLQPEETSELSTTKPEGTPMPARRKVLGQGFGFAHPGMMQELQARLSRPKPQ</sequence>
<feature type="compositionally biased region" description="Low complexity" evidence="1">
    <location>
        <begin position="861"/>
        <end position="878"/>
    </location>
</feature>
<feature type="compositionally biased region" description="Basic and acidic residues" evidence="1">
    <location>
        <begin position="770"/>
        <end position="788"/>
    </location>
</feature>
<feature type="region of interest" description="Disordered" evidence="1">
    <location>
        <begin position="508"/>
        <end position="942"/>
    </location>
</feature>
<evidence type="ECO:0000313" key="3">
    <source>
        <dbReference type="Proteomes" id="UP001152836"/>
    </source>
</evidence>
<feature type="compositionally biased region" description="Basic and acidic residues" evidence="1">
    <location>
        <begin position="194"/>
        <end position="209"/>
    </location>
</feature>
<dbReference type="RefSeq" id="XP_051048919.1">
    <property type="nucleotide sequence ID" value="XM_051192962.1"/>
</dbReference>
<gene>
    <name evidence="2" type="primary">Apobr</name>
    <name evidence="2" type="ORF">PHOROB_LOCUS9964</name>
</gene>
<dbReference type="PANTHER" id="PTHR15964">
    <property type="entry name" value="APOLIPOPROTEIN B48 RECEPTOR"/>
    <property type="match status" value="1"/>
</dbReference>
<dbReference type="GO" id="GO:0030229">
    <property type="term" value="F:very-low-density lipoprotein particle receptor activity"/>
    <property type="evidence" value="ECO:0007669"/>
    <property type="project" value="TreeGrafter"/>
</dbReference>
<feature type="compositionally biased region" description="Basic and acidic residues" evidence="1">
    <location>
        <begin position="234"/>
        <end position="243"/>
    </location>
</feature>
<dbReference type="Proteomes" id="UP001152836">
    <property type="component" value="Unassembled WGS sequence"/>
</dbReference>
<feature type="compositionally biased region" description="Basic and acidic residues" evidence="1">
    <location>
        <begin position="617"/>
        <end position="628"/>
    </location>
</feature>
<dbReference type="InterPro" id="IPR026158">
    <property type="entry name" value="ApolipoprotB_rcpt"/>
</dbReference>
<dbReference type="CTD" id="55911"/>
<dbReference type="AlphaFoldDB" id="A0AAU9ZKG3"/>
<feature type="compositionally biased region" description="Basic and acidic residues" evidence="1">
    <location>
        <begin position="466"/>
        <end position="476"/>
    </location>
</feature>
<dbReference type="GeneID" id="127228332"/>
<feature type="region of interest" description="Disordered" evidence="1">
    <location>
        <begin position="466"/>
        <end position="488"/>
    </location>
</feature>
<feature type="compositionally biased region" description="Polar residues" evidence="1">
    <location>
        <begin position="816"/>
        <end position="828"/>
    </location>
</feature>
<feature type="compositionally biased region" description="Polar residues" evidence="1">
    <location>
        <begin position="568"/>
        <end position="585"/>
    </location>
</feature>
<feature type="compositionally biased region" description="Basic and acidic residues" evidence="1">
    <location>
        <begin position="318"/>
        <end position="330"/>
    </location>
</feature>
<name>A0AAU9ZKG3_PHORO</name>
<feature type="compositionally biased region" description="Basic and acidic residues" evidence="1">
    <location>
        <begin position="409"/>
        <end position="435"/>
    </location>
</feature>
<dbReference type="EMBL" id="CALSGD010001464">
    <property type="protein sequence ID" value="CAH6793097.1"/>
    <property type="molecule type" value="Genomic_DNA"/>
</dbReference>